<dbReference type="CDD" id="cd00093">
    <property type="entry name" value="HTH_XRE"/>
    <property type="match status" value="1"/>
</dbReference>
<dbReference type="EMBL" id="JBIACK010000025">
    <property type="protein sequence ID" value="MFE8704099.1"/>
    <property type="molecule type" value="Genomic_DNA"/>
</dbReference>
<dbReference type="Gene3D" id="1.10.260.40">
    <property type="entry name" value="lambda repressor-like DNA-binding domains"/>
    <property type="match status" value="1"/>
</dbReference>
<dbReference type="PANTHER" id="PTHR46797:SF1">
    <property type="entry name" value="METHYLPHOSPHONATE SYNTHASE"/>
    <property type="match status" value="1"/>
</dbReference>
<sequence length="61" mass="6998">MENNKISIIRKRQKISQTELAERLNIDRTHLNKVENGKVRPSVALLERIAAELGVSIQDLF</sequence>
<dbReference type="Pfam" id="PF01381">
    <property type="entry name" value="HTH_3"/>
    <property type="match status" value="1"/>
</dbReference>
<dbReference type="SUPFAM" id="SSF47413">
    <property type="entry name" value="lambda repressor-like DNA-binding domains"/>
    <property type="match status" value="1"/>
</dbReference>
<comment type="caution">
    <text evidence="3">The sequence shown here is derived from an EMBL/GenBank/DDBJ whole genome shotgun (WGS) entry which is preliminary data.</text>
</comment>
<protein>
    <submittedName>
        <fullName evidence="3">Helix-turn-helix transcriptional regulator</fullName>
    </submittedName>
</protein>
<evidence type="ECO:0000256" key="1">
    <source>
        <dbReference type="ARBA" id="ARBA00023125"/>
    </source>
</evidence>
<dbReference type="Proteomes" id="UP001601059">
    <property type="component" value="Unassembled WGS sequence"/>
</dbReference>
<evidence type="ECO:0000313" key="4">
    <source>
        <dbReference type="Proteomes" id="UP001601059"/>
    </source>
</evidence>
<dbReference type="InterPro" id="IPR050807">
    <property type="entry name" value="TransReg_Diox_bact_type"/>
</dbReference>
<organism evidence="3 4">
    <name type="scientific">Cytobacillus spartinae</name>
    <dbReference type="NCBI Taxonomy" id="3299023"/>
    <lineage>
        <taxon>Bacteria</taxon>
        <taxon>Bacillati</taxon>
        <taxon>Bacillota</taxon>
        <taxon>Bacilli</taxon>
        <taxon>Bacillales</taxon>
        <taxon>Bacillaceae</taxon>
        <taxon>Cytobacillus</taxon>
    </lineage>
</organism>
<dbReference type="SMART" id="SM00530">
    <property type="entry name" value="HTH_XRE"/>
    <property type="match status" value="1"/>
</dbReference>
<dbReference type="InterPro" id="IPR001387">
    <property type="entry name" value="Cro/C1-type_HTH"/>
</dbReference>
<accession>A0ABW6KIL4</accession>
<name>A0ABW6KIL4_9BACI</name>
<gene>
    <name evidence="3" type="ORF">ACFYKX_26380</name>
</gene>
<evidence type="ECO:0000313" key="3">
    <source>
        <dbReference type="EMBL" id="MFE8704099.1"/>
    </source>
</evidence>
<dbReference type="RefSeq" id="WP_389365182.1">
    <property type="nucleotide sequence ID" value="NZ_JBIACK010000025.1"/>
</dbReference>
<keyword evidence="1" id="KW-0238">DNA-binding</keyword>
<dbReference type="PANTHER" id="PTHR46797">
    <property type="entry name" value="HTH-TYPE TRANSCRIPTIONAL REGULATOR"/>
    <property type="match status" value="1"/>
</dbReference>
<feature type="domain" description="HTH cro/C1-type" evidence="2">
    <location>
        <begin position="6"/>
        <end position="60"/>
    </location>
</feature>
<reference evidence="3 4" key="1">
    <citation type="submission" date="2024-08" db="EMBL/GenBank/DDBJ databases">
        <title>Two novel Cytobacillus novel species.</title>
        <authorList>
            <person name="Liu G."/>
        </authorList>
    </citation>
    <scope>NUCLEOTIDE SEQUENCE [LARGE SCALE GENOMIC DNA]</scope>
    <source>
        <strain evidence="3 4">FJAT-54145</strain>
    </source>
</reference>
<dbReference type="InterPro" id="IPR010982">
    <property type="entry name" value="Lambda_DNA-bd_dom_sf"/>
</dbReference>
<dbReference type="PROSITE" id="PS50943">
    <property type="entry name" value="HTH_CROC1"/>
    <property type="match status" value="1"/>
</dbReference>
<proteinExistence type="predicted"/>
<evidence type="ECO:0000259" key="2">
    <source>
        <dbReference type="PROSITE" id="PS50943"/>
    </source>
</evidence>
<keyword evidence="4" id="KW-1185">Reference proteome</keyword>